<evidence type="ECO:0000256" key="1">
    <source>
        <dbReference type="SAM" id="MobiDB-lite"/>
    </source>
</evidence>
<name>A0AAU9JRD5_9CILI</name>
<accession>A0AAU9JRD5</accession>
<dbReference type="Proteomes" id="UP001162131">
    <property type="component" value="Unassembled WGS sequence"/>
</dbReference>
<evidence type="ECO:0000313" key="3">
    <source>
        <dbReference type="Proteomes" id="UP001162131"/>
    </source>
</evidence>
<comment type="caution">
    <text evidence="2">The sequence shown here is derived from an EMBL/GenBank/DDBJ whole genome shotgun (WGS) entry which is preliminary data.</text>
</comment>
<proteinExistence type="predicted"/>
<feature type="compositionally biased region" description="Basic and acidic residues" evidence="1">
    <location>
        <begin position="68"/>
        <end position="81"/>
    </location>
</feature>
<dbReference type="EMBL" id="CAJZBQ010000034">
    <property type="protein sequence ID" value="CAG9323444.1"/>
    <property type="molecule type" value="Genomic_DNA"/>
</dbReference>
<sequence>MSHQNDQPRFSKTEPSRIPQRLTKIYLKRLMNPAEEEMKRSVSSKNRGSWPSQNKKNSQRTTSLRIKGGNERKTDRAKKSG</sequence>
<feature type="compositionally biased region" description="Polar residues" evidence="1">
    <location>
        <begin position="41"/>
        <end position="64"/>
    </location>
</feature>
<reference evidence="2" key="1">
    <citation type="submission" date="2021-09" db="EMBL/GenBank/DDBJ databases">
        <authorList>
            <consortium name="AG Swart"/>
            <person name="Singh M."/>
            <person name="Singh A."/>
            <person name="Seah K."/>
            <person name="Emmerich C."/>
        </authorList>
    </citation>
    <scope>NUCLEOTIDE SEQUENCE</scope>
    <source>
        <strain evidence="2">ATCC30299</strain>
    </source>
</reference>
<dbReference type="AlphaFoldDB" id="A0AAU9JRD5"/>
<protein>
    <submittedName>
        <fullName evidence="2">Uncharacterized protein</fullName>
    </submittedName>
</protein>
<evidence type="ECO:0000313" key="2">
    <source>
        <dbReference type="EMBL" id="CAG9323444.1"/>
    </source>
</evidence>
<organism evidence="2 3">
    <name type="scientific">Blepharisma stoltei</name>
    <dbReference type="NCBI Taxonomy" id="1481888"/>
    <lineage>
        <taxon>Eukaryota</taxon>
        <taxon>Sar</taxon>
        <taxon>Alveolata</taxon>
        <taxon>Ciliophora</taxon>
        <taxon>Postciliodesmatophora</taxon>
        <taxon>Heterotrichea</taxon>
        <taxon>Heterotrichida</taxon>
        <taxon>Blepharismidae</taxon>
        <taxon>Blepharisma</taxon>
    </lineage>
</organism>
<feature type="region of interest" description="Disordered" evidence="1">
    <location>
        <begin position="1"/>
        <end position="81"/>
    </location>
</feature>
<gene>
    <name evidence="2" type="ORF">BSTOLATCC_MIC34094</name>
</gene>
<keyword evidence="3" id="KW-1185">Reference proteome</keyword>